<comment type="caution">
    <text evidence="6">The sequence shown here is derived from an EMBL/GenBank/DDBJ whole genome shotgun (WGS) entry which is preliminary data.</text>
</comment>
<dbReference type="SUPFAM" id="SSF48498">
    <property type="entry name" value="Tetracyclin repressor-like, C-terminal domain"/>
    <property type="match status" value="1"/>
</dbReference>
<feature type="DNA-binding region" description="H-T-H motif" evidence="4">
    <location>
        <begin position="31"/>
        <end position="50"/>
    </location>
</feature>
<dbReference type="GO" id="GO:0000976">
    <property type="term" value="F:transcription cis-regulatory region binding"/>
    <property type="evidence" value="ECO:0007669"/>
    <property type="project" value="TreeGrafter"/>
</dbReference>
<dbReference type="Pfam" id="PF00440">
    <property type="entry name" value="TetR_N"/>
    <property type="match status" value="1"/>
</dbReference>
<evidence type="ECO:0000256" key="1">
    <source>
        <dbReference type="ARBA" id="ARBA00023015"/>
    </source>
</evidence>
<dbReference type="InterPro" id="IPR036271">
    <property type="entry name" value="Tet_transcr_reg_TetR-rel_C_sf"/>
</dbReference>
<keyword evidence="7" id="KW-1185">Reference proteome</keyword>
<dbReference type="InterPro" id="IPR009057">
    <property type="entry name" value="Homeodomain-like_sf"/>
</dbReference>
<evidence type="ECO:0000259" key="5">
    <source>
        <dbReference type="PROSITE" id="PS50977"/>
    </source>
</evidence>
<dbReference type="PANTHER" id="PTHR30055:SF234">
    <property type="entry name" value="HTH-TYPE TRANSCRIPTIONAL REGULATOR BETI"/>
    <property type="match status" value="1"/>
</dbReference>
<feature type="domain" description="HTH tetR-type" evidence="5">
    <location>
        <begin position="8"/>
        <end position="68"/>
    </location>
</feature>
<gene>
    <name evidence="6" type="ORF">FF124_11640</name>
</gene>
<evidence type="ECO:0000256" key="4">
    <source>
        <dbReference type="PROSITE-ProRule" id="PRU00335"/>
    </source>
</evidence>
<keyword evidence="1" id="KW-0805">Transcription regulation</keyword>
<accession>A0A5C4JQ41</accession>
<dbReference type="EMBL" id="VCLB01000006">
    <property type="protein sequence ID" value="TNB47503.1"/>
    <property type="molecule type" value="Genomic_DNA"/>
</dbReference>
<dbReference type="PANTHER" id="PTHR30055">
    <property type="entry name" value="HTH-TYPE TRANSCRIPTIONAL REGULATOR RUTR"/>
    <property type="match status" value="1"/>
</dbReference>
<protein>
    <submittedName>
        <fullName evidence="6">TetR/AcrR family transcriptional regulator</fullName>
    </submittedName>
</protein>
<dbReference type="AlphaFoldDB" id="A0A5C4JQ41"/>
<evidence type="ECO:0000313" key="6">
    <source>
        <dbReference type="EMBL" id="TNB47503.1"/>
    </source>
</evidence>
<dbReference type="Gene3D" id="1.10.357.10">
    <property type="entry name" value="Tetracycline Repressor, domain 2"/>
    <property type="match status" value="1"/>
</dbReference>
<dbReference type="PROSITE" id="PS50977">
    <property type="entry name" value="HTH_TETR_2"/>
    <property type="match status" value="1"/>
</dbReference>
<evidence type="ECO:0000256" key="3">
    <source>
        <dbReference type="ARBA" id="ARBA00023163"/>
    </source>
</evidence>
<dbReference type="PRINTS" id="PR00455">
    <property type="entry name" value="HTHTETR"/>
</dbReference>
<organism evidence="6 7">
    <name type="scientific">Martelella lutilitoris</name>
    <dbReference type="NCBI Taxonomy" id="2583532"/>
    <lineage>
        <taxon>Bacteria</taxon>
        <taxon>Pseudomonadati</taxon>
        <taxon>Pseudomonadota</taxon>
        <taxon>Alphaproteobacteria</taxon>
        <taxon>Hyphomicrobiales</taxon>
        <taxon>Aurantimonadaceae</taxon>
        <taxon>Martelella</taxon>
    </lineage>
</organism>
<keyword evidence="2 4" id="KW-0238">DNA-binding</keyword>
<proteinExistence type="predicted"/>
<evidence type="ECO:0000313" key="7">
    <source>
        <dbReference type="Proteomes" id="UP000307874"/>
    </source>
</evidence>
<dbReference type="SUPFAM" id="SSF46689">
    <property type="entry name" value="Homeodomain-like"/>
    <property type="match status" value="1"/>
</dbReference>
<reference evidence="6 7" key="1">
    <citation type="submission" date="2019-06" db="EMBL/GenBank/DDBJ databases">
        <title>Martelella lutilitoris sp. nov., isolated from a tidal mudflat.</title>
        <authorList>
            <person name="Kim Y.-J."/>
        </authorList>
    </citation>
    <scope>NUCLEOTIDE SEQUENCE [LARGE SCALE GENOMIC DNA]</scope>
    <source>
        <strain evidence="6 7">GH2-6</strain>
    </source>
</reference>
<keyword evidence="3" id="KW-0804">Transcription</keyword>
<dbReference type="GO" id="GO:0003700">
    <property type="term" value="F:DNA-binding transcription factor activity"/>
    <property type="evidence" value="ECO:0007669"/>
    <property type="project" value="TreeGrafter"/>
</dbReference>
<name>A0A5C4JQ41_9HYPH</name>
<dbReference type="Proteomes" id="UP000307874">
    <property type="component" value="Unassembled WGS sequence"/>
</dbReference>
<sequence>MARTPRKERSRLSILSSAEEMFRRKGFSATTMEEIAEGAGLTRKTAYNLFSSKEDIALALIARVEADDSRYRGRIAAGEDAAVLLAAIFCDSAAWCRANPTLAELALRPAHRPGLAPPEDRPSFQGLVCDVVALGQDQGKFRRDEAPEFMALILLAVFGQAMLNALAGDPLTEEGIADIVRILTEGIGT</sequence>
<dbReference type="InterPro" id="IPR050109">
    <property type="entry name" value="HTH-type_TetR-like_transc_reg"/>
</dbReference>
<dbReference type="OrthoDB" id="9798857at2"/>
<dbReference type="InterPro" id="IPR001647">
    <property type="entry name" value="HTH_TetR"/>
</dbReference>
<evidence type="ECO:0000256" key="2">
    <source>
        <dbReference type="ARBA" id="ARBA00023125"/>
    </source>
</evidence>
<dbReference type="RefSeq" id="WP_138748664.1">
    <property type="nucleotide sequence ID" value="NZ_VCLB01000006.1"/>
</dbReference>